<protein>
    <recommendedName>
        <fullName evidence="3">SNF2 N-terminal domain-containing protein</fullName>
    </recommendedName>
</protein>
<dbReference type="PANTHER" id="PTHR45629">
    <property type="entry name" value="SNF2/RAD54 FAMILY MEMBER"/>
    <property type="match status" value="1"/>
</dbReference>
<dbReference type="EMBL" id="DS022304">
    <property type="protein sequence ID" value="OAJ40585.1"/>
    <property type="molecule type" value="Genomic_DNA"/>
</dbReference>
<dbReference type="STRING" id="403673.A0A177WLL3"/>
<dbReference type="GO" id="GO:0007131">
    <property type="term" value="P:reciprocal meiotic recombination"/>
    <property type="evidence" value="ECO:0007669"/>
    <property type="project" value="TreeGrafter"/>
</dbReference>
<dbReference type="InterPro" id="IPR027417">
    <property type="entry name" value="P-loop_NTPase"/>
</dbReference>
<name>A0A177WLL3_BATDL</name>
<dbReference type="AlphaFoldDB" id="A0A177WLL3"/>
<reference evidence="1 2" key="1">
    <citation type="submission" date="2006-10" db="EMBL/GenBank/DDBJ databases">
        <title>The Genome Sequence of Batrachochytrium dendrobatidis JEL423.</title>
        <authorList>
            <consortium name="The Broad Institute Genome Sequencing Platform"/>
            <person name="Birren B."/>
            <person name="Lander E."/>
            <person name="Galagan J."/>
            <person name="Cuomo C."/>
            <person name="Devon K."/>
            <person name="Jaffe D."/>
            <person name="Butler J."/>
            <person name="Alvarez P."/>
            <person name="Gnerre S."/>
            <person name="Grabherr M."/>
            <person name="Kleber M."/>
            <person name="Mauceli E."/>
            <person name="Brockman W."/>
            <person name="Young S."/>
            <person name="LaButti K."/>
            <person name="Sykes S."/>
            <person name="DeCaprio D."/>
            <person name="Crawford M."/>
            <person name="Koehrsen M."/>
            <person name="Engels R."/>
            <person name="Montgomery P."/>
            <person name="Pearson M."/>
            <person name="Howarth C."/>
            <person name="Larson L."/>
            <person name="White J."/>
            <person name="O'Leary S."/>
            <person name="Kodira C."/>
            <person name="Zeng Q."/>
            <person name="Yandava C."/>
            <person name="Alvarado L."/>
            <person name="Longcore J."/>
            <person name="James T."/>
        </authorList>
    </citation>
    <scope>NUCLEOTIDE SEQUENCE [LARGE SCALE GENOMIC DNA]</scope>
    <source>
        <strain evidence="1 2">JEL423</strain>
    </source>
</reference>
<dbReference type="GO" id="GO:0015616">
    <property type="term" value="F:DNA translocase activity"/>
    <property type="evidence" value="ECO:0007669"/>
    <property type="project" value="TreeGrafter"/>
</dbReference>
<accession>A0A177WLL3</accession>
<dbReference type="PANTHER" id="PTHR45629:SF7">
    <property type="entry name" value="DNA EXCISION REPAIR PROTEIN ERCC-6-RELATED"/>
    <property type="match status" value="1"/>
</dbReference>
<dbReference type="VEuPathDB" id="FungiDB:BDEG_24302"/>
<organism evidence="1 2">
    <name type="scientific">Batrachochytrium dendrobatidis (strain JEL423)</name>
    <dbReference type="NCBI Taxonomy" id="403673"/>
    <lineage>
        <taxon>Eukaryota</taxon>
        <taxon>Fungi</taxon>
        <taxon>Fungi incertae sedis</taxon>
        <taxon>Chytridiomycota</taxon>
        <taxon>Chytridiomycota incertae sedis</taxon>
        <taxon>Chytridiomycetes</taxon>
        <taxon>Rhizophydiales</taxon>
        <taxon>Rhizophydiales incertae sedis</taxon>
        <taxon>Batrachochytrium</taxon>
    </lineage>
</organism>
<gene>
    <name evidence="1" type="ORF">BDEG_24302</name>
</gene>
<dbReference type="GO" id="GO:0005634">
    <property type="term" value="C:nucleus"/>
    <property type="evidence" value="ECO:0007669"/>
    <property type="project" value="TreeGrafter"/>
</dbReference>
<dbReference type="SUPFAM" id="SSF52540">
    <property type="entry name" value="P-loop containing nucleoside triphosphate hydrolases"/>
    <property type="match status" value="1"/>
</dbReference>
<evidence type="ECO:0008006" key="3">
    <source>
        <dbReference type="Google" id="ProtNLM"/>
    </source>
</evidence>
<sequence>MARIWRDGQRNNVTIYRLLTTGTIEERIYQRQLTKVALSDSVIDNVQSTKNSFSQDELRDIFSLDTNTDCGTHEMLGCSCLGMGESDFNLDTKQTDQDGSDNECDPSDETWKHFGPLHMNACKNTDDGVLETVLSKSDGMVSYVFKK</sequence>
<evidence type="ECO:0000313" key="2">
    <source>
        <dbReference type="Proteomes" id="UP000077115"/>
    </source>
</evidence>
<dbReference type="OrthoDB" id="2158157at2759"/>
<dbReference type="InterPro" id="IPR050496">
    <property type="entry name" value="SNF2_RAD54_helicase_repair"/>
</dbReference>
<dbReference type="GO" id="GO:0000724">
    <property type="term" value="P:double-strand break repair via homologous recombination"/>
    <property type="evidence" value="ECO:0007669"/>
    <property type="project" value="TreeGrafter"/>
</dbReference>
<evidence type="ECO:0000313" key="1">
    <source>
        <dbReference type="EMBL" id="OAJ40585.1"/>
    </source>
</evidence>
<dbReference type="Gene3D" id="3.40.50.300">
    <property type="entry name" value="P-loop containing nucleotide triphosphate hydrolases"/>
    <property type="match status" value="1"/>
</dbReference>
<proteinExistence type="predicted"/>
<reference evidence="1 2" key="2">
    <citation type="submission" date="2016-05" db="EMBL/GenBank/DDBJ databases">
        <title>Lineage-specific infection strategies underlie the spectrum of fungal disease in amphibians.</title>
        <authorList>
            <person name="Cuomo C.A."/>
            <person name="Farrer R.A."/>
            <person name="James T."/>
            <person name="Longcore J."/>
            <person name="Birren B."/>
        </authorList>
    </citation>
    <scope>NUCLEOTIDE SEQUENCE [LARGE SCALE GENOMIC DNA]</scope>
    <source>
        <strain evidence="1 2">JEL423</strain>
    </source>
</reference>
<dbReference type="Proteomes" id="UP000077115">
    <property type="component" value="Unassembled WGS sequence"/>
</dbReference>